<proteinExistence type="predicted"/>
<organism evidence="2 3">
    <name type="scientific">Dreissena polymorpha</name>
    <name type="common">Zebra mussel</name>
    <name type="synonym">Mytilus polymorpha</name>
    <dbReference type="NCBI Taxonomy" id="45954"/>
    <lineage>
        <taxon>Eukaryota</taxon>
        <taxon>Metazoa</taxon>
        <taxon>Spiralia</taxon>
        <taxon>Lophotrochozoa</taxon>
        <taxon>Mollusca</taxon>
        <taxon>Bivalvia</taxon>
        <taxon>Autobranchia</taxon>
        <taxon>Heteroconchia</taxon>
        <taxon>Euheterodonta</taxon>
        <taxon>Imparidentia</taxon>
        <taxon>Neoheterodontei</taxon>
        <taxon>Myida</taxon>
        <taxon>Dreissenoidea</taxon>
        <taxon>Dreissenidae</taxon>
        <taxon>Dreissena</taxon>
    </lineage>
</organism>
<accession>A0A9D4HSF6</accession>
<feature type="compositionally biased region" description="Basic and acidic residues" evidence="1">
    <location>
        <begin position="8"/>
        <end position="20"/>
    </location>
</feature>
<evidence type="ECO:0000313" key="3">
    <source>
        <dbReference type="Proteomes" id="UP000828390"/>
    </source>
</evidence>
<protein>
    <submittedName>
        <fullName evidence="2">Uncharacterized protein</fullName>
    </submittedName>
</protein>
<gene>
    <name evidence="2" type="ORF">DPMN_053696</name>
</gene>
<reference evidence="2" key="1">
    <citation type="journal article" date="2019" name="bioRxiv">
        <title>The Genome of the Zebra Mussel, Dreissena polymorpha: A Resource for Invasive Species Research.</title>
        <authorList>
            <person name="McCartney M.A."/>
            <person name="Auch B."/>
            <person name="Kono T."/>
            <person name="Mallez S."/>
            <person name="Zhang Y."/>
            <person name="Obille A."/>
            <person name="Becker A."/>
            <person name="Abrahante J.E."/>
            <person name="Garbe J."/>
            <person name="Badalamenti J.P."/>
            <person name="Herman A."/>
            <person name="Mangelson H."/>
            <person name="Liachko I."/>
            <person name="Sullivan S."/>
            <person name="Sone E.D."/>
            <person name="Koren S."/>
            <person name="Silverstein K.A.T."/>
            <person name="Beckman K.B."/>
            <person name="Gohl D.M."/>
        </authorList>
    </citation>
    <scope>NUCLEOTIDE SEQUENCE</scope>
    <source>
        <strain evidence="2">Duluth1</strain>
        <tissue evidence="2">Whole animal</tissue>
    </source>
</reference>
<dbReference type="EMBL" id="JAIWYP010000012">
    <property type="protein sequence ID" value="KAH3727753.1"/>
    <property type="molecule type" value="Genomic_DNA"/>
</dbReference>
<dbReference type="Proteomes" id="UP000828390">
    <property type="component" value="Unassembled WGS sequence"/>
</dbReference>
<name>A0A9D4HSF6_DREPO</name>
<comment type="caution">
    <text evidence="2">The sequence shown here is derived from an EMBL/GenBank/DDBJ whole genome shotgun (WGS) entry which is preliminary data.</text>
</comment>
<evidence type="ECO:0000313" key="2">
    <source>
        <dbReference type="EMBL" id="KAH3727753.1"/>
    </source>
</evidence>
<evidence type="ECO:0000256" key="1">
    <source>
        <dbReference type="SAM" id="MobiDB-lite"/>
    </source>
</evidence>
<sequence length="65" mass="6992">MGAINATDDSRETPHCEKPAITRRRSASVKGNLITVSFSANKQSVTFVTTRDTVAMSTPKVSPII</sequence>
<feature type="region of interest" description="Disordered" evidence="1">
    <location>
        <begin position="1"/>
        <end position="20"/>
    </location>
</feature>
<reference evidence="2" key="2">
    <citation type="submission" date="2020-11" db="EMBL/GenBank/DDBJ databases">
        <authorList>
            <person name="McCartney M.A."/>
            <person name="Auch B."/>
            <person name="Kono T."/>
            <person name="Mallez S."/>
            <person name="Becker A."/>
            <person name="Gohl D.M."/>
            <person name="Silverstein K.A.T."/>
            <person name="Koren S."/>
            <person name="Bechman K.B."/>
            <person name="Herman A."/>
            <person name="Abrahante J.E."/>
            <person name="Garbe J."/>
        </authorList>
    </citation>
    <scope>NUCLEOTIDE SEQUENCE</scope>
    <source>
        <strain evidence="2">Duluth1</strain>
        <tissue evidence="2">Whole animal</tissue>
    </source>
</reference>
<keyword evidence="3" id="KW-1185">Reference proteome</keyword>
<dbReference type="AlphaFoldDB" id="A0A9D4HSF6"/>